<name>A0A172YBB6_9GAMM</name>
<organism evidence="1 2">
    <name type="scientific">Halotalea alkalilenta</name>
    <dbReference type="NCBI Taxonomy" id="376489"/>
    <lineage>
        <taxon>Bacteria</taxon>
        <taxon>Pseudomonadati</taxon>
        <taxon>Pseudomonadota</taxon>
        <taxon>Gammaproteobacteria</taxon>
        <taxon>Oceanospirillales</taxon>
        <taxon>Halomonadaceae</taxon>
        <taxon>Halotalea</taxon>
    </lineage>
</organism>
<dbReference type="Gene3D" id="3.30.300.250">
    <property type="match status" value="1"/>
</dbReference>
<proteinExistence type="predicted"/>
<dbReference type="RefSeq" id="WP_064121517.1">
    <property type="nucleotide sequence ID" value="NZ_CP015243.1"/>
</dbReference>
<evidence type="ECO:0000313" key="2">
    <source>
        <dbReference type="Proteomes" id="UP000077875"/>
    </source>
</evidence>
<dbReference type="KEGG" id="haa:A5892_02855"/>
<reference evidence="1 2" key="1">
    <citation type="submission" date="2016-04" db="EMBL/GenBank/DDBJ databases">
        <title>Complete Genome Sequence of Halotalea alkalilenta IHB B 13600.</title>
        <authorList>
            <person name="Swarnkar M.K."/>
            <person name="Sharma A."/>
            <person name="Kaushal K."/>
            <person name="Soni R."/>
            <person name="Rana S."/>
            <person name="Singh A.K."/>
            <person name="Gulati A."/>
        </authorList>
    </citation>
    <scope>NUCLEOTIDE SEQUENCE [LARGE SCALE GENOMIC DNA]</scope>
    <source>
        <strain evidence="1 2">IHB B 13600</strain>
    </source>
</reference>
<evidence type="ECO:0000313" key="1">
    <source>
        <dbReference type="EMBL" id="ANF56540.1"/>
    </source>
</evidence>
<accession>A0A172YBB6</accession>
<dbReference type="Proteomes" id="UP000077875">
    <property type="component" value="Chromosome"/>
</dbReference>
<keyword evidence="2" id="KW-1185">Reference proteome</keyword>
<dbReference type="AlphaFoldDB" id="A0A172YBB6"/>
<protein>
    <submittedName>
        <fullName evidence="1">Uncharacterized protein</fullName>
    </submittedName>
</protein>
<dbReference type="EMBL" id="CP015243">
    <property type="protein sequence ID" value="ANF56540.1"/>
    <property type="molecule type" value="Genomic_DNA"/>
</dbReference>
<sequence length="145" mass="16499">MRQKLPIFLACALIAFFLVLAWRVHFSPDPAREGFAHSVAALNAELPARIDAETRIDAVTLDWSSREVRYRYTMLQHTAREFDRDTFTTLTLEQLRRSLCQQNPGGLASAVESGLRMRHSYEGADGVPIASMLIDPKDCRQQSRY</sequence>
<gene>
    <name evidence="1" type="ORF">A5892_02855</name>
</gene>